<evidence type="ECO:0000313" key="2">
    <source>
        <dbReference type="Proteomes" id="UP000005237"/>
    </source>
</evidence>
<reference evidence="2" key="1">
    <citation type="submission" date="2010-08" db="EMBL/GenBank/DDBJ databases">
        <authorList>
            <consortium name="Caenorhabditis japonica Sequencing Consortium"/>
            <person name="Wilson R.K."/>
        </authorList>
    </citation>
    <scope>NUCLEOTIDE SEQUENCE [LARGE SCALE GENOMIC DNA]</scope>
    <source>
        <strain evidence="2">DF5081</strain>
    </source>
</reference>
<dbReference type="PANTHER" id="PTHR47645">
    <property type="entry name" value="PROTEIN CBG08267"/>
    <property type="match status" value="1"/>
</dbReference>
<name>A0A8R1DTL0_CAEJA</name>
<reference evidence="1" key="2">
    <citation type="submission" date="2022-06" db="UniProtKB">
        <authorList>
            <consortium name="EnsemblMetazoa"/>
        </authorList>
    </citation>
    <scope>IDENTIFICATION</scope>
    <source>
        <strain evidence="1">DF5081</strain>
    </source>
</reference>
<dbReference type="EnsemblMetazoa" id="CJA10536b.1">
    <property type="protein sequence ID" value="CJA10536b.1"/>
    <property type="gene ID" value="WBGene00129740"/>
</dbReference>
<evidence type="ECO:0000313" key="1">
    <source>
        <dbReference type="EnsemblMetazoa" id="CJA10536b.1"/>
    </source>
</evidence>
<dbReference type="AlphaFoldDB" id="A0A8R1DTL0"/>
<dbReference type="PANTHER" id="PTHR47645:SF1">
    <property type="entry name" value="C2H2-TYPE DOMAIN-CONTAINING PROTEIN-RELATED"/>
    <property type="match status" value="1"/>
</dbReference>
<dbReference type="Proteomes" id="UP000005237">
    <property type="component" value="Unassembled WGS sequence"/>
</dbReference>
<protein>
    <submittedName>
        <fullName evidence="1">Uncharacterized protein</fullName>
    </submittedName>
</protein>
<organism evidence="1 2">
    <name type="scientific">Caenorhabditis japonica</name>
    <dbReference type="NCBI Taxonomy" id="281687"/>
    <lineage>
        <taxon>Eukaryota</taxon>
        <taxon>Metazoa</taxon>
        <taxon>Ecdysozoa</taxon>
        <taxon>Nematoda</taxon>
        <taxon>Chromadorea</taxon>
        <taxon>Rhabditida</taxon>
        <taxon>Rhabditina</taxon>
        <taxon>Rhabditomorpha</taxon>
        <taxon>Rhabditoidea</taxon>
        <taxon>Rhabditidae</taxon>
        <taxon>Peloderinae</taxon>
        <taxon>Caenorhabditis</taxon>
    </lineage>
</organism>
<accession>A0A8R1DTL0</accession>
<sequence>MNDTIQFEWDRLQRKRRGTHVERVDKGDDVKRKRFNKSSCEDEQNSWEFRTEQFEEEDESMSINSAVHDFNRDSSGYEEYRPERVLLASIIKSNSNILHGDFESALERFRLELKSTVSDPLKVVIGGVQYSVCLQFYQSTLDMEASKKIHGLPIWKKYGSCARCDVKGRRVKLKKGYTISWYPDESVEQYSISNIPSAGLRSTCLPPPWADGYDALHLINEGTSRDLLRDLLGPGSRLKLSLSKQTRKVMGESVEHCANAKRNKFSYFVGPNPTICENWLRSATDVQCPHPHIDSLRARNNAASVHISFTLVMYTDYCR</sequence>
<keyword evidence="2" id="KW-1185">Reference proteome</keyword>
<proteinExistence type="predicted"/>